<protein>
    <recommendedName>
        <fullName evidence="3">MADF domain-containing protein</fullName>
    </recommendedName>
</protein>
<dbReference type="Proteomes" id="UP001153292">
    <property type="component" value="Chromosome 19"/>
</dbReference>
<gene>
    <name evidence="1" type="ORF">CHILSU_LOCUS4591</name>
</gene>
<accession>A0ABN8L7X3</accession>
<dbReference type="EMBL" id="OU963912">
    <property type="protein sequence ID" value="CAH2984652.1"/>
    <property type="molecule type" value="Genomic_DNA"/>
</dbReference>
<sequence>MSKPIKSSVRSLLYSMINKYEQRKTDTSRRVEEKIRLLDKIVSSASMSDDEDIKRKIKDLVKELKDIENKDLITSESSYLTHWSNLTDVSVNTMRRIKKEGSG</sequence>
<organism evidence="1 2">
    <name type="scientific">Chilo suppressalis</name>
    <name type="common">Asiatic rice borer moth</name>
    <dbReference type="NCBI Taxonomy" id="168631"/>
    <lineage>
        <taxon>Eukaryota</taxon>
        <taxon>Metazoa</taxon>
        <taxon>Ecdysozoa</taxon>
        <taxon>Arthropoda</taxon>
        <taxon>Hexapoda</taxon>
        <taxon>Insecta</taxon>
        <taxon>Pterygota</taxon>
        <taxon>Neoptera</taxon>
        <taxon>Endopterygota</taxon>
        <taxon>Lepidoptera</taxon>
        <taxon>Glossata</taxon>
        <taxon>Ditrysia</taxon>
        <taxon>Pyraloidea</taxon>
        <taxon>Crambidae</taxon>
        <taxon>Crambinae</taxon>
        <taxon>Chilo</taxon>
    </lineage>
</organism>
<evidence type="ECO:0008006" key="3">
    <source>
        <dbReference type="Google" id="ProtNLM"/>
    </source>
</evidence>
<proteinExistence type="predicted"/>
<keyword evidence="2" id="KW-1185">Reference proteome</keyword>
<evidence type="ECO:0000313" key="2">
    <source>
        <dbReference type="Proteomes" id="UP001153292"/>
    </source>
</evidence>
<name>A0ABN8L7X3_CHISP</name>
<evidence type="ECO:0000313" key="1">
    <source>
        <dbReference type="EMBL" id="CAH2984652.1"/>
    </source>
</evidence>
<reference evidence="1" key="1">
    <citation type="submission" date="2021-12" db="EMBL/GenBank/DDBJ databases">
        <authorList>
            <person name="King R."/>
        </authorList>
    </citation>
    <scope>NUCLEOTIDE SEQUENCE</scope>
</reference>